<dbReference type="AlphaFoldDB" id="A0A7C4JL05"/>
<protein>
    <submittedName>
        <fullName evidence="3">TIGR00270 family protein</fullName>
    </submittedName>
</protein>
<feature type="domain" description="HTH cro/C1-type" evidence="1">
    <location>
        <begin position="89"/>
        <end position="144"/>
    </location>
</feature>
<dbReference type="InterPro" id="IPR001387">
    <property type="entry name" value="Cro/C1-type_HTH"/>
</dbReference>
<reference evidence="3" key="1">
    <citation type="journal article" date="2020" name="mSystems">
        <title>Genome- and Community-Level Interaction Insights into Carbon Utilization and Element Cycling Functions of Hydrothermarchaeota in Hydrothermal Sediment.</title>
        <authorList>
            <person name="Zhou Z."/>
            <person name="Liu Y."/>
            <person name="Xu W."/>
            <person name="Pan J."/>
            <person name="Luo Z.H."/>
            <person name="Li M."/>
        </authorList>
    </citation>
    <scope>NUCLEOTIDE SEQUENCE [LARGE SCALE GENOMIC DNA]</scope>
    <source>
        <strain evidence="2">SpSt-638</strain>
        <strain evidence="3">SpSt-648</strain>
    </source>
</reference>
<dbReference type="InterPro" id="IPR010982">
    <property type="entry name" value="Lambda_DNA-bd_dom_sf"/>
</dbReference>
<dbReference type="EMBL" id="DTBP01000012">
    <property type="protein sequence ID" value="HGQ73719.1"/>
    <property type="molecule type" value="Genomic_DNA"/>
</dbReference>
<dbReference type="Pfam" id="PF01381">
    <property type="entry name" value="HTH_3"/>
    <property type="match status" value="1"/>
</dbReference>
<dbReference type="EMBL" id="DTBE01000058">
    <property type="protein sequence ID" value="HGQ59507.1"/>
    <property type="molecule type" value="Genomic_DNA"/>
</dbReference>
<name>A0A7C4JL05_STAMA</name>
<dbReference type="SMART" id="SM00530">
    <property type="entry name" value="HTH_XRE"/>
    <property type="match status" value="1"/>
</dbReference>
<dbReference type="InterPro" id="IPR004451">
    <property type="entry name" value="MJ0586"/>
</dbReference>
<evidence type="ECO:0000313" key="3">
    <source>
        <dbReference type="EMBL" id="HGQ73719.1"/>
    </source>
</evidence>
<proteinExistence type="predicted"/>
<dbReference type="SUPFAM" id="SSF47413">
    <property type="entry name" value="lambda repressor-like DNA-binding domains"/>
    <property type="match status" value="1"/>
</dbReference>
<accession>A0A7C4JL05</accession>
<dbReference type="PROSITE" id="PS50943">
    <property type="entry name" value="HTH_CROC1"/>
    <property type="match status" value="1"/>
</dbReference>
<dbReference type="Gene3D" id="1.10.260.40">
    <property type="entry name" value="lambda repressor-like DNA-binding domains"/>
    <property type="match status" value="1"/>
</dbReference>
<organism evidence="3">
    <name type="scientific">Staphylothermus marinus</name>
    <dbReference type="NCBI Taxonomy" id="2280"/>
    <lineage>
        <taxon>Archaea</taxon>
        <taxon>Thermoproteota</taxon>
        <taxon>Thermoprotei</taxon>
        <taxon>Desulfurococcales</taxon>
        <taxon>Desulfurococcaceae</taxon>
        <taxon>Staphylothermus</taxon>
    </lineage>
</organism>
<comment type="caution">
    <text evidence="3">The sequence shown here is derived from an EMBL/GenBank/DDBJ whole genome shotgun (WGS) entry which is preliminary data.</text>
</comment>
<dbReference type="NCBIfam" id="TIGR00270">
    <property type="entry name" value="multiprotein bridging factor aMBF1"/>
    <property type="match status" value="1"/>
</dbReference>
<gene>
    <name evidence="2" type="ORF">ENU09_02165</name>
    <name evidence="3" type="ORF">ENU20_01400</name>
</gene>
<evidence type="ECO:0000313" key="2">
    <source>
        <dbReference type="EMBL" id="HGQ59507.1"/>
    </source>
</evidence>
<dbReference type="GO" id="GO:0003677">
    <property type="term" value="F:DNA binding"/>
    <property type="evidence" value="ECO:0007669"/>
    <property type="project" value="InterPro"/>
</dbReference>
<dbReference type="CDD" id="cd00093">
    <property type="entry name" value="HTH_XRE"/>
    <property type="match status" value="1"/>
</dbReference>
<sequence>MSEYCELCGKPVVKSDAKYIYVDGAYLHVCINCYNKFKGKNVIEGVIEKHDSVKTRPIGLQKEIDLYRKNNRPVLGDEYEVVEDYANRIREARERIGWSQEALASKLKVSVSLIKRFESGRLKPGIELARRIERILGIKLLEPVVDEELEHRSSRGDDSLTIGDLIKLDRDKQKK</sequence>
<evidence type="ECO:0000259" key="1">
    <source>
        <dbReference type="PROSITE" id="PS50943"/>
    </source>
</evidence>